<organism evidence="2 3">
    <name type="scientific">Haloplanus rallus</name>
    <dbReference type="NCBI Taxonomy" id="1816183"/>
    <lineage>
        <taxon>Archaea</taxon>
        <taxon>Methanobacteriati</taxon>
        <taxon>Methanobacteriota</taxon>
        <taxon>Stenosarchaea group</taxon>
        <taxon>Halobacteria</taxon>
        <taxon>Halobacteriales</taxon>
        <taxon>Haloferacaceae</taxon>
        <taxon>Haloplanus</taxon>
    </lineage>
</organism>
<name>A0A6B9F8B0_9EURY</name>
<gene>
    <name evidence="2" type="ORF">EI982_13435</name>
</gene>
<dbReference type="AlphaFoldDB" id="A0A6B9F8B0"/>
<protein>
    <submittedName>
        <fullName evidence="2">Uncharacterized protein</fullName>
    </submittedName>
</protein>
<feature type="transmembrane region" description="Helical" evidence="1">
    <location>
        <begin position="66"/>
        <end position="83"/>
    </location>
</feature>
<evidence type="ECO:0000313" key="2">
    <source>
        <dbReference type="EMBL" id="QGX95722.1"/>
    </source>
</evidence>
<dbReference type="RefSeq" id="WP_157690184.1">
    <property type="nucleotide sequence ID" value="NZ_CP034345.1"/>
</dbReference>
<feature type="transmembrane region" description="Helical" evidence="1">
    <location>
        <begin position="89"/>
        <end position="106"/>
    </location>
</feature>
<dbReference type="KEGG" id="hra:EI982_13435"/>
<proteinExistence type="predicted"/>
<keyword evidence="3" id="KW-1185">Reference proteome</keyword>
<dbReference type="EMBL" id="CP034345">
    <property type="protein sequence ID" value="QGX95722.1"/>
    <property type="molecule type" value="Genomic_DNA"/>
</dbReference>
<keyword evidence="1" id="KW-1133">Transmembrane helix</keyword>
<dbReference type="Proteomes" id="UP000428325">
    <property type="component" value="Chromosome"/>
</dbReference>
<feature type="transmembrane region" description="Helical" evidence="1">
    <location>
        <begin position="36"/>
        <end position="54"/>
    </location>
</feature>
<dbReference type="GeneID" id="99247056"/>
<dbReference type="OrthoDB" id="330871at2157"/>
<evidence type="ECO:0000313" key="3">
    <source>
        <dbReference type="Proteomes" id="UP000428325"/>
    </source>
</evidence>
<sequence>MFRRLRETGPGLLVPLAWIVVAGAHADLVSAHAMFVAHVVMAALLATFAITGWSEMSTGVLRTWRTIVVVGFAATVLGVAGFVTGRDPLLAVSLYAWMGLPALGLLHTGRAIDGPAPAYLGGGTVAAVGAVVYAAAPSLTLVGVALVGLGQTAGIADAVLRY</sequence>
<keyword evidence="1" id="KW-0472">Membrane</keyword>
<evidence type="ECO:0000256" key="1">
    <source>
        <dbReference type="SAM" id="Phobius"/>
    </source>
</evidence>
<keyword evidence="1" id="KW-0812">Transmembrane</keyword>
<accession>A0A6B9F8B0</accession>
<reference evidence="2 3" key="1">
    <citation type="submission" date="2018-12" db="EMBL/GenBank/DDBJ databases">
        <title>Complete genome sequence of Haloplanus rallus MBLA0036.</title>
        <authorList>
            <person name="Nam Y.-d."/>
            <person name="Kang J."/>
            <person name="Chung W.-H."/>
            <person name="Park Y.S."/>
        </authorList>
    </citation>
    <scope>NUCLEOTIDE SEQUENCE [LARGE SCALE GENOMIC DNA]</scope>
    <source>
        <strain evidence="2 3">MBLA0036</strain>
    </source>
</reference>